<dbReference type="PANTHER" id="PTHR48081">
    <property type="entry name" value="AB HYDROLASE SUPERFAMILY PROTEIN C4A8.06C"/>
    <property type="match status" value="1"/>
</dbReference>
<keyword evidence="2" id="KW-0732">Signal</keyword>
<dbReference type="PANTHER" id="PTHR48081:SF13">
    <property type="entry name" value="ALPHA_BETA HYDROLASE"/>
    <property type="match status" value="1"/>
</dbReference>
<evidence type="ECO:0000259" key="3">
    <source>
        <dbReference type="Pfam" id="PF20434"/>
    </source>
</evidence>
<evidence type="ECO:0000256" key="1">
    <source>
        <dbReference type="ARBA" id="ARBA00022801"/>
    </source>
</evidence>
<evidence type="ECO:0000256" key="2">
    <source>
        <dbReference type="SAM" id="SignalP"/>
    </source>
</evidence>
<keyword evidence="1 4" id="KW-0378">Hydrolase</keyword>
<dbReference type="Pfam" id="PF20434">
    <property type="entry name" value="BD-FAE"/>
    <property type="match status" value="1"/>
</dbReference>
<proteinExistence type="predicted"/>
<reference evidence="4 5" key="1">
    <citation type="submission" date="2020-04" db="EMBL/GenBank/DDBJ databases">
        <title>Hymenobacter polaris sp. nov., isolated from Arctic soil.</title>
        <authorList>
            <person name="Dahal R.H."/>
        </authorList>
    </citation>
    <scope>NUCLEOTIDE SEQUENCE [LARGE SCALE GENOMIC DNA]</scope>
    <source>
        <strain evidence="4 5">RP-2-7</strain>
    </source>
</reference>
<accession>A0A7Y0AAB8</accession>
<evidence type="ECO:0000313" key="5">
    <source>
        <dbReference type="Proteomes" id="UP000559626"/>
    </source>
</evidence>
<gene>
    <name evidence="4" type="ORF">HHL22_00580</name>
</gene>
<feature type="domain" description="BD-FAE-like" evidence="3">
    <location>
        <begin position="75"/>
        <end position="264"/>
    </location>
</feature>
<feature type="signal peptide" evidence="2">
    <location>
        <begin position="1"/>
        <end position="21"/>
    </location>
</feature>
<sequence>MRTLLLTLALLAAGAAVPALAQAPAADTSFTLHSALRSARKQHPGVQLAQPAAPAGIRSRYGRPYCRVGQQVLHLDVFAPRARPPRAGYPAVLVVHGGGWRSGRPSQHWPLARQLAAQGFVVATAEYRLSGQAPYPAALLDLRAALRYLRAHARRLRLDTTRVAAWGFSAGGQLAALLATTGAGSAPAPDLACWPHHSSAVQALVDVDGILAFTHPESGEGDDSRGPSAATIWLGAPRAAQPAQWQQAGALSHVSAAAPPTLFLNSGVARMHAGRDDFTRQLDAYGIYHEAHTFADAPHVFPLLEPWFPAVLDYTVAFLRRVLPAPAR</sequence>
<dbReference type="InterPro" id="IPR029058">
    <property type="entry name" value="AB_hydrolase_fold"/>
</dbReference>
<dbReference type="SUPFAM" id="SSF53474">
    <property type="entry name" value="alpha/beta-Hydrolases"/>
    <property type="match status" value="1"/>
</dbReference>
<evidence type="ECO:0000313" key="4">
    <source>
        <dbReference type="EMBL" id="NML63696.1"/>
    </source>
</evidence>
<dbReference type="InterPro" id="IPR050300">
    <property type="entry name" value="GDXG_lipolytic_enzyme"/>
</dbReference>
<dbReference type="GO" id="GO:0016787">
    <property type="term" value="F:hydrolase activity"/>
    <property type="evidence" value="ECO:0007669"/>
    <property type="project" value="UniProtKB-KW"/>
</dbReference>
<dbReference type="Gene3D" id="3.40.50.1820">
    <property type="entry name" value="alpha/beta hydrolase"/>
    <property type="match status" value="1"/>
</dbReference>
<dbReference type="EMBL" id="JABBGH010000001">
    <property type="protein sequence ID" value="NML63696.1"/>
    <property type="molecule type" value="Genomic_DNA"/>
</dbReference>
<name>A0A7Y0AAB8_9BACT</name>
<protein>
    <submittedName>
        <fullName evidence="4">Alpha/beta hydrolase</fullName>
    </submittedName>
</protein>
<dbReference type="AlphaFoldDB" id="A0A7Y0AAB8"/>
<dbReference type="InterPro" id="IPR049492">
    <property type="entry name" value="BD-FAE-like_dom"/>
</dbReference>
<organism evidence="4 5">
    <name type="scientific">Hymenobacter polaris</name>
    <dbReference type="NCBI Taxonomy" id="2682546"/>
    <lineage>
        <taxon>Bacteria</taxon>
        <taxon>Pseudomonadati</taxon>
        <taxon>Bacteroidota</taxon>
        <taxon>Cytophagia</taxon>
        <taxon>Cytophagales</taxon>
        <taxon>Hymenobacteraceae</taxon>
        <taxon>Hymenobacter</taxon>
    </lineage>
</organism>
<feature type="chain" id="PRO_5030783055" evidence="2">
    <location>
        <begin position="22"/>
        <end position="328"/>
    </location>
</feature>
<dbReference type="RefSeq" id="WP_169529041.1">
    <property type="nucleotide sequence ID" value="NZ_JABBGH010000001.1"/>
</dbReference>
<keyword evidence="5" id="KW-1185">Reference proteome</keyword>
<dbReference type="Proteomes" id="UP000559626">
    <property type="component" value="Unassembled WGS sequence"/>
</dbReference>
<comment type="caution">
    <text evidence="4">The sequence shown here is derived from an EMBL/GenBank/DDBJ whole genome shotgun (WGS) entry which is preliminary data.</text>
</comment>